<feature type="domain" description="GP-PDE" evidence="1">
    <location>
        <begin position="10"/>
        <end position="231"/>
    </location>
</feature>
<dbReference type="PROSITE" id="PS51704">
    <property type="entry name" value="GP_PDE"/>
    <property type="match status" value="1"/>
</dbReference>
<dbReference type="PANTHER" id="PTHR46211:SF1">
    <property type="entry name" value="GLYCEROPHOSPHODIESTER PHOSPHODIESTERASE, CYTOPLASMIC"/>
    <property type="match status" value="1"/>
</dbReference>
<dbReference type="PANTHER" id="PTHR46211">
    <property type="entry name" value="GLYCEROPHOSPHORYL DIESTER PHOSPHODIESTERASE"/>
    <property type="match status" value="1"/>
</dbReference>
<dbReference type="EC" id="3.1.4.46" evidence="2"/>
<dbReference type="SUPFAM" id="SSF51695">
    <property type="entry name" value="PLC-like phosphodiesterases"/>
    <property type="match status" value="1"/>
</dbReference>
<dbReference type="InterPro" id="IPR017946">
    <property type="entry name" value="PLC-like_Pdiesterase_TIM-brl"/>
</dbReference>
<organism evidence="2 3">
    <name type="scientific">Acholeplasma hippikon</name>
    <dbReference type="NCBI Taxonomy" id="264636"/>
    <lineage>
        <taxon>Bacteria</taxon>
        <taxon>Bacillati</taxon>
        <taxon>Mycoplasmatota</taxon>
        <taxon>Mollicutes</taxon>
        <taxon>Acholeplasmatales</taxon>
        <taxon>Acholeplasmataceae</taxon>
        <taxon>Acholeplasma</taxon>
    </lineage>
</organism>
<keyword evidence="2" id="KW-0378">Hydrolase</keyword>
<evidence type="ECO:0000259" key="1">
    <source>
        <dbReference type="PROSITE" id="PS51704"/>
    </source>
</evidence>
<dbReference type="GO" id="GO:0006629">
    <property type="term" value="P:lipid metabolic process"/>
    <property type="evidence" value="ECO:0007669"/>
    <property type="project" value="InterPro"/>
</dbReference>
<dbReference type="InterPro" id="IPR030395">
    <property type="entry name" value="GP_PDE_dom"/>
</dbReference>
<sequence>MQNDLFKLDVKWVAHRGLSSKSIENTIDSFENAAKLPFFGMECDIHLTKDGKIIVHHDSNVKRLTGVDKLIKETEFKELLEIPFSFPTLEEYLDICKKGEKQAVIELKGQFTEDNVKYIYEECKKLQDLDKITFISFNRDYLKWMRKIDKTIKLELLLGEFTLADYEYLTENRINLDMYHKNVTRELVEMLKEKDLTVNVFTVNTWEDAKRMIACGVDYITTDGILDFTTY</sequence>
<dbReference type="EMBL" id="LR215050">
    <property type="protein sequence ID" value="VEU82795.1"/>
    <property type="molecule type" value="Genomic_DNA"/>
</dbReference>
<gene>
    <name evidence="2" type="primary">ugpQ</name>
    <name evidence="2" type="ORF">NCTC10172_00819</name>
</gene>
<dbReference type="KEGG" id="ahk:NCTC10172_00819"/>
<evidence type="ECO:0000313" key="2">
    <source>
        <dbReference type="EMBL" id="VEU82795.1"/>
    </source>
</evidence>
<dbReference type="Gene3D" id="3.20.20.190">
    <property type="entry name" value="Phosphatidylinositol (PI) phosphodiesterase"/>
    <property type="match status" value="1"/>
</dbReference>
<name>A0A449BJZ5_9MOLU</name>
<keyword evidence="3" id="KW-1185">Reference proteome</keyword>
<reference evidence="2 3" key="1">
    <citation type="submission" date="2019-01" db="EMBL/GenBank/DDBJ databases">
        <authorList>
            <consortium name="Pathogen Informatics"/>
        </authorList>
    </citation>
    <scope>NUCLEOTIDE SEQUENCE [LARGE SCALE GENOMIC DNA]</scope>
    <source>
        <strain evidence="2 3">NCTC10172</strain>
    </source>
</reference>
<accession>A0A449BJZ5</accession>
<dbReference type="STRING" id="1408416.GCA_000702765_00257"/>
<evidence type="ECO:0000313" key="3">
    <source>
        <dbReference type="Proteomes" id="UP000290909"/>
    </source>
</evidence>
<dbReference type="Pfam" id="PF03009">
    <property type="entry name" value="GDPD"/>
    <property type="match status" value="1"/>
</dbReference>
<proteinExistence type="predicted"/>
<protein>
    <submittedName>
        <fullName evidence="2">Glycerophosphoryl diester phosphodiesterase</fullName>
        <ecNumber evidence="2">3.1.4.46</ecNumber>
    </submittedName>
</protein>
<dbReference type="AlphaFoldDB" id="A0A449BJZ5"/>
<dbReference type="RefSeq" id="WP_035368415.1">
    <property type="nucleotide sequence ID" value="NZ_LR215050.1"/>
</dbReference>
<dbReference type="Proteomes" id="UP000290909">
    <property type="component" value="Chromosome"/>
</dbReference>
<dbReference type="GO" id="GO:0008889">
    <property type="term" value="F:glycerophosphodiester phosphodiesterase activity"/>
    <property type="evidence" value="ECO:0007669"/>
    <property type="project" value="UniProtKB-EC"/>
</dbReference>